<evidence type="ECO:0000313" key="14">
    <source>
        <dbReference type="Proteomes" id="UP000751190"/>
    </source>
</evidence>
<dbReference type="InterPro" id="IPR003582">
    <property type="entry name" value="ShKT_dom"/>
</dbReference>
<evidence type="ECO:0000256" key="7">
    <source>
        <dbReference type="ARBA" id="ARBA00022989"/>
    </source>
</evidence>
<dbReference type="PROSITE" id="PS51670">
    <property type="entry name" value="SHKT"/>
    <property type="match status" value="2"/>
</dbReference>
<protein>
    <recommendedName>
        <fullName evidence="15">Procollagen-proline 4-dioxygenase</fullName>
    </recommendedName>
</protein>
<name>A0A8J5XCV3_DIALT</name>
<dbReference type="PANTHER" id="PTHR10869">
    <property type="entry name" value="PROLYL 4-HYDROXYLASE ALPHA SUBUNIT"/>
    <property type="match status" value="1"/>
</dbReference>
<sequence>MKAKAPSGGASRARHVGALCAAACALLAARHYGLGLSGVQTLPLEASGESGGARDVEPGAIAAHVRQVRVDAASALPCDDTSTDCVAWARSGECSANPAFMLEGCKASCGLCGAERDARTPSGSSAPPADECKDLHDMCATWASIGECNSNPSFMTAQCRVACRLCQSADCRDSRDDCAELARDGGCYSRASMRRECAWTCVSCAARDVPKCARDRSIPPAAVRGSVETLFSRLAAMPSTDGSAASAVRVHSASPWVVTIDNFLSPAEADALLAAGGTDWTRSLAGDGVQQVRTSSTSWCRARCLEDETVQAVQRRVEALTGVPVENAEYMQVLRYEPGQFYKVHHDQNSPRASAWGPRLYTFFMYLSDVEAGGGTHFPRLNITVEPAKGRALLWTSVLDEDPYERDDRTDHEALDVIAGVKYAANYWLHMFPFRSISDLGCDNAPYMNNWV</sequence>
<evidence type="ECO:0000256" key="3">
    <source>
        <dbReference type="ARBA" id="ARBA00004308"/>
    </source>
</evidence>
<comment type="cofactor">
    <cofactor evidence="1">
        <name>L-ascorbate</name>
        <dbReference type="ChEBI" id="CHEBI:38290"/>
    </cofactor>
</comment>
<evidence type="ECO:0000256" key="9">
    <source>
        <dbReference type="ARBA" id="ARBA00023004"/>
    </source>
</evidence>
<keyword evidence="5" id="KW-0479">Metal-binding</keyword>
<dbReference type="GO" id="GO:0004656">
    <property type="term" value="F:procollagen-proline 4-dioxygenase activity"/>
    <property type="evidence" value="ECO:0007669"/>
    <property type="project" value="TreeGrafter"/>
</dbReference>
<evidence type="ECO:0000256" key="5">
    <source>
        <dbReference type="ARBA" id="ARBA00022723"/>
    </source>
</evidence>
<comment type="subcellular location">
    <subcellularLocation>
        <location evidence="3">Endomembrane system</location>
    </subcellularLocation>
    <subcellularLocation>
        <location evidence="2">Membrane</location>
        <topology evidence="2">Single-pass membrane protein</topology>
    </subcellularLocation>
</comment>
<dbReference type="GO" id="GO:0005783">
    <property type="term" value="C:endoplasmic reticulum"/>
    <property type="evidence" value="ECO:0007669"/>
    <property type="project" value="TreeGrafter"/>
</dbReference>
<evidence type="ECO:0000256" key="6">
    <source>
        <dbReference type="ARBA" id="ARBA00022964"/>
    </source>
</evidence>
<reference evidence="13" key="1">
    <citation type="submission" date="2021-05" db="EMBL/GenBank/DDBJ databases">
        <title>The genome of the haptophyte Pavlova lutheri (Diacronema luteri, Pavlovales) - a model for lipid biosynthesis in eukaryotic algae.</title>
        <authorList>
            <person name="Hulatt C.J."/>
            <person name="Posewitz M.C."/>
        </authorList>
    </citation>
    <scope>NUCLEOTIDE SEQUENCE</scope>
    <source>
        <strain evidence="13">NIVA-4/92</strain>
    </source>
</reference>
<evidence type="ECO:0000256" key="10">
    <source>
        <dbReference type="ARBA" id="ARBA00023136"/>
    </source>
</evidence>
<evidence type="ECO:0000256" key="8">
    <source>
        <dbReference type="ARBA" id="ARBA00023002"/>
    </source>
</evidence>
<feature type="domain" description="Fe2OG dioxygenase" evidence="11">
    <location>
        <begin position="327"/>
        <end position="431"/>
    </location>
</feature>
<keyword evidence="8" id="KW-0560">Oxidoreductase</keyword>
<dbReference type="PROSITE" id="PS51471">
    <property type="entry name" value="FE2OG_OXY"/>
    <property type="match status" value="1"/>
</dbReference>
<dbReference type="OrthoDB" id="10259408at2759"/>
<dbReference type="SMART" id="SM00254">
    <property type="entry name" value="ShKT"/>
    <property type="match status" value="3"/>
</dbReference>
<dbReference type="OMA" id="CATWASI"/>
<gene>
    <name evidence="13" type="ORF">KFE25_002102</name>
</gene>
<keyword evidence="10" id="KW-0472">Membrane</keyword>
<evidence type="ECO:0000256" key="2">
    <source>
        <dbReference type="ARBA" id="ARBA00004167"/>
    </source>
</evidence>
<dbReference type="Proteomes" id="UP000751190">
    <property type="component" value="Unassembled WGS sequence"/>
</dbReference>
<dbReference type="SMART" id="SM00702">
    <property type="entry name" value="P4Hc"/>
    <property type="match status" value="1"/>
</dbReference>
<dbReference type="Pfam" id="PF13640">
    <property type="entry name" value="2OG-FeII_Oxy_3"/>
    <property type="match status" value="1"/>
</dbReference>
<feature type="domain" description="ShKT" evidence="12">
    <location>
        <begin position="78"/>
        <end position="112"/>
    </location>
</feature>
<accession>A0A8J5XCV3</accession>
<evidence type="ECO:0000256" key="4">
    <source>
        <dbReference type="ARBA" id="ARBA00022692"/>
    </source>
</evidence>
<evidence type="ECO:0000259" key="11">
    <source>
        <dbReference type="PROSITE" id="PS51471"/>
    </source>
</evidence>
<keyword evidence="9" id="KW-0408">Iron</keyword>
<evidence type="ECO:0000259" key="12">
    <source>
        <dbReference type="PROSITE" id="PS51670"/>
    </source>
</evidence>
<dbReference type="Gene3D" id="1.10.10.1940">
    <property type="match status" value="1"/>
</dbReference>
<dbReference type="InterPro" id="IPR045054">
    <property type="entry name" value="P4HA-like"/>
</dbReference>
<dbReference type="EMBL" id="JAGTXO010000008">
    <property type="protein sequence ID" value="KAG8466346.1"/>
    <property type="molecule type" value="Genomic_DNA"/>
</dbReference>
<dbReference type="InterPro" id="IPR044862">
    <property type="entry name" value="Pro_4_hyd_alph_FE2OG_OXY"/>
</dbReference>
<keyword evidence="4" id="KW-0812">Transmembrane</keyword>
<evidence type="ECO:0008006" key="15">
    <source>
        <dbReference type="Google" id="ProtNLM"/>
    </source>
</evidence>
<dbReference type="Pfam" id="PF01549">
    <property type="entry name" value="ShK"/>
    <property type="match status" value="3"/>
</dbReference>
<keyword evidence="7" id="KW-1133">Transmembrane helix</keyword>
<dbReference type="InterPro" id="IPR006620">
    <property type="entry name" value="Pro_4_hyd_alph"/>
</dbReference>
<dbReference type="GO" id="GO:0005506">
    <property type="term" value="F:iron ion binding"/>
    <property type="evidence" value="ECO:0007669"/>
    <property type="project" value="InterPro"/>
</dbReference>
<proteinExistence type="predicted"/>
<feature type="domain" description="ShKT" evidence="12">
    <location>
        <begin position="132"/>
        <end position="166"/>
    </location>
</feature>
<dbReference type="GO" id="GO:0031418">
    <property type="term" value="F:L-ascorbic acid binding"/>
    <property type="evidence" value="ECO:0007669"/>
    <property type="project" value="InterPro"/>
</dbReference>
<organism evidence="13 14">
    <name type="scientific">Diacronema lutheri</name>
    <name type="common">Unicellular marine alga</name>
    <name type="synonym">Monochrysis lutheri</name>
    <dbReference type="NCBI Taxonomy" id="2081491"/>
    <lineage>
        <taxon>Eukaryota</taxon>
        <taxon>Haptista</taxon>
        <taxon>Haptophyta</taxon>
        <taxon>Pavlovophyceae</taxon>
        <taxon>Pavlovales</taxon>
        <taxon>Pavlovaceae</taxon>
        <taxon>Diacronema</taxon>
    </lineage>
</organism>
<dbReference type="PANTHER" id="PTHR10869:SF235">
    <property type="entry name" value="PROCOLLAGEN-PROLINE 4-DIOXYGENASE"/>
    <property type="match status" value="1"/>
</dbReference>
<keyword evidence="14" id="KW-1185">Reference proteome</keyword>
<dbReference type="InterPro" id="IPR005123">
    <property type="entry name" value="Oxoglu/Fe-dep_dioxygenase_dom"/>
</dbReference>
<dbReference type="AlphaFoldDB" id="A0A8J5XCV3"/>
<evidence type="ECO:0000313" key="13">
    <source>
        <dbReference type="EMBL" id="KAG8466346.1"/>
    </source>
</evidence>
<comment type="caution">
    <text evidence="13">The sequence shown here is derived from an EMBL/GenBank/DDBJ whole genome shotgun (WGS) entry which is preliminary data.</text>
</comment>
<dbReference type="Gene3D" id="2.60.120.620">
    <property type="entry name" value="q2cbj1_9rhob like domain"/>
    <property type="match status" value="1"/>
</dbReference>
<keyword evidence="6" id="KW-0223">Dioxygenase</keyword>
<evidence type="ECO:0000256" key="1">
    <source>
        <dbReference type="ARBA" id="ARBA00001961"/>
    </source>
</evidence>
<dbReference type="GO" id="GO:0016020">
    <property type="term" value="C:membrane"/>
    <property type="evidence" value="ECO:0007669"/>
    <property type="project" value="UniProtKB-SubCell"/>
</dbReference>